<feature type="compositionally biased region" description="Low complexity" evidence="2">
    <location>
        <begin position="452"/>
        <end position="473"/>
    </location>
</feature>
<feature type="region of interest" description="Disordered" evidence="2">
    <location>
        <begin position="1"/>
        <end position="30"/>
    </location>
</feature>
<evidence type="ECO:0000313" key="4">
    <source>
        <dbReference type="Proteomes" id="UP000827284"/>
    </source>
</evidence>
<name>A0A9P3HAQ1_9FUNG</name>
<evidence type="ECO:0000313" key="3">
    <source>
        <dbReference type="EMBL" id="GJJ72857.1"/>
    </source>
</evidence>
<feature type="region of interest" description="Disordered" evidence="2">
    <location>
        <begin position="312"/>
        <end position="362"/>
    </location>
</feature>
<reference evidence="3" key="1">
    <citation type="submission" date="2021-11" db="EMBL/GenBank/DDBJ databases">
        <authorList>
            <person name="Herlambang A."/>
            <person name="Guo Y."/>
            <person name="Takashima Y."/>
            <person name="Nishizawa T."/>
        </authorList>
    </citation>
    <scope>NUCLEOTIDE SEQUENCE</scope>
    <source>
        <strain evidence="3">E1425</strain>
    </source>
</reference>
<feature type="compositionally biased region" description="Polar residues" evidence="2">
    <location>
        <begin position="8"/>
        <end position="30"/>
    </location>
</feature>
<keyword evidence="1" id="KW-0175">Coiled coil</keyword>
<protein>
    <submittedName>
        <fullName evidence="3">Uncharacterized protein</fullName>
    </submittedName>
</protein>
<organism evidence="3 4">
    <name type="scientific">Entomortierella parvispora</name>
    <dbReference type="NCBI Taxonomy" id="205924"/>
    <lineage>
        <taxon>Eukaryota</taxon>
        <taxon>Fungi</taxon>
        <taxon>Fungi incertae sedis</taxon>
        <taxon>Mucoromycota</taxon>
        <taxon>Mortierellomycotina</taxon>
        <taxon>Mortierellomycetes</taxon>
        <taxon>Mortierellales</taxon>
        <taxon>Mortierellaceae</taxon>
        <taxon>Entomortierella</taxon>
    </lineage>
</organism>
<feature type="coiled-coil region" evidence="1">
    <location>
        <begin position="125"/>
        <end position="173"/>
    </location>
</feature>
<dbReference type="AlphaFoldDB" id="A0A9P3HAQ1"/>
<feature type="coiled-coil region" evidence="1">
    <location>
        <begin position="45"/>
        <end position="79"/>
    </location>
</feature>
<keyword evidence="4" id="KW-1185">Reference proteome</keyword>
<feature type="coiled-coil region" evidence="1">
    <location>
        <begin position="207"/>
        <end position="287"/>
    </location>
</feature>
<evidence type="ECO:0000256" key="1">
    <source>
        <dbReference type="SAM" id="Coils"/>
    </source>
</evidence>
<proteinExistence type="predicted"/>
<dbReference type="Proteomes" id="UP000827284">
    <property type="component" value="Unassembled WGS sequence"/>
</dbReference>
<evidence type="ECO:0000256" key="2">
    <source>
        <dbReference type="SAM" id="MobiDB-lite"/>
    </source>
</evidence>
<feature type="region of interest" description="Disordered" evidence="2">
    <location>
        <begin position="447"/>
        <end position="564"/>
    </location>
</feature>
<reference evidence="3" key="2">
    <citation type="journal article" date="2022" name="Microbiol. Resour. Announc.">
        <title>Whole-Genome Sequence of Entomortierella parvispora E1425, a Mucoromycotan Fungus Associated with Burkholderiaceae-Related Endosymbiotic Bacteria.</title>
        <authorList>
            <person name="Herlambang A."/>
            <person name="Guo Y."/>
            <person name="Takashima Y."/>
            <person name="Narisawa K."/>
            <person name="Ohta H."/>
            <person name="Nishizawa T."/>
        </authorList>
    </citation>
    <scope>NUCLEOTIDE SEQUENCE</scope>
    <source>
        <strain evidence="3">E1425</strain>
    </source>
</reference>
<comment type="caution">
    <text evidence="3">The sequence shown here is derived from an EMBL/GenBank/DDBJ whole genome shotgun (WGS) entry which is preliminary data.</text>
</comment>
<dbReference type="EMBL" id="BQFW01000007">
    <property type="protein sequence ID" value="GJJ72857.1"/>
    <property type="molecule type" value="Genomic_DNA"/>
</dbReference>
<accession>A0A9P3HAQ1</accession>
<dbReference type="OrthoDB" id="2238957at2759"/>
<sequence length="990" mass="109963">MAARQEDSIAQGSTQDGQEGDSGSLTGGQITAENVKNFKRKVISIAKLKEVFEKKEQELSGVKNELKEEQQKNADIQSELTHYSITKAELKQTATLLAKHMKIAEQLKVEAEAAKLSQGILAKSLEEVTQRSKVAEIARAKLEHNTETSKTALENLKAEYNKLLHRSNAVKNELTATKGDLMRSKAEIGEKRAWLAEQKALWEQDESNRHAERTKELTDKLKELEHQLEDTATEHEVEMGMTQEDLRNTKQELMDAQSRLETLEQTISDLRSQNAELEQERHSKEDHTNPEMDCFEEFEEFVPEIRKPALPTVTTAPLPDSITAPTDVITPTPVLPASDLTPSSPAPMSVSTRRSSKSKDPVVSAIPVARDVNQLPGKQLEEALRTMEDLKAQFSMLSWIHGTQTGSQRMEALESQVKILLKEKQALQDELTRVLVSHRDDRRRSVTFHPGVATSPPTSVVASVPSPQVPTAADTVASPTTPKEKRGRKRKVEEADSTTTQSTGKAGNERELFSPELDGPNFMSEDEAATVPIHPKEKKSRATKSPAVAVEQKSKRGRKPKAVSSSNSFADLEIRNISLNPLVPLISEPMTYFSSVMDSPIVHDSGPFTKMNVMAKSLPQHLNALCQAVVRKSIGLAKDVAAYRQSRDITKDDTEDWNLDGYKTMSISNSLEPQEINIVQLVCLLGSASPTINVPKKVVAFLYDSILQKAASGESLEGICVLVRVLVGICRTEGDIRLARVLSYDLLRELDRPKHSLILSEAIASIWPDVFKVAEYVEKDDPSQFLLKAMQGSLGTLQEMFKNEEISFGFNTFTKKCGWPALEDAPFLDELAKEVMDIVRSPQFVEKCSTEPGFEFTIRKTLELVFIQGYEWIEVFTDFIKPEFLAMVLDPSRHTFAIPLIASVTREARFGSSSTSGSSTKDDNPVRQVFEAILASEATVQHQVVSALALVSMSNGQVDRLEKTKLWFQNLDQGGKITLPEPVRTLLEAA</sequence>
<gene>
    <name evidence="3" type="ORF">EMPS_05215</name>
</gene>